<proteinExistence type="inferred from homology"/>
<gene>
    <name evidence="3" type="primary">LOC105429999</name>
</gene>
<dbReference type="InterPro" id="IPR000246">
    <property type="entry name" value="Peptidase_T2"/>
</dbReference>
<dbReference type="SUPFAM" id="SSF56235">
    <property type="entry name" value="N-terminal nucleophile aminohydrolases (Ntn hydrolases)"/>
    <property type="match status" value="1"/>
</dbReference>
<dbReference type="KEGG" id="pbar:105429999"/>
<organism evidence="2 3">
    <name type="scientific">Pogonomyrmex barbatus</name>
    <name type="common">red harvester ant</name>
    <dbReference type="NCBI Taxonomy" id="144034"/>
    <lineage>
        <taxon>Eukaryota</taxon>
        <taxon>Metazoa</taxon>
        <taxon>Ecdysozoa</taxon>
        <taxon>Arthropoda</taxon>
        <taxon>Hexapoda</taxon>
        <taxon>Insecta</taxon>
        <taxon>Pterygota</taxon>
        <taxon>Neoptera</taxon>
        <taxon>Endopterygota</taxon>
        <taxon>Hymenoptera</taxon>
        <taxon>Apocrita</taxon>
        <taxon>Aculeata</taxon>
        <taxon>Formicoidea</taxon>
        <taxon>Formicidae</taxon>
        <taxon>Myrmicinae</taxon>
        <taxon>Pogonomyrmex</taxon>
    </lineage>
</organism>
<dbReference type="Pfam" id="PF01112">
    <property type="entry name" value="Asparaginase_2"/>
    <property type="match status" value="1"/>
</dbReference>
<dbReference type="Gene3D" id="3.60.20.30">
    <property type="entry name" value="(Glycosyl)asparaginase"/>
    <property type="match status" value="1"/>
</dbReference>
<dbReference type="AlphaFoldDB" id="A0A6I9WJJ3"/>
<sequence length="437" mass="47478">MLRSDKVLENAMTGGTGIICDYCSWISEILANLETQIKKKKKKKVPRVNPIIIVHGGAGRIPRYARKFMLDEVKKAAVAAYEDLMKGRSSLTAVERAICHMERKKYFNCAYGGSLDANGEVVMDAAIMTSDFRAGSVGAVRNIAHPITLAKMVLQKTKHVLIVEAGAQKFALESGISTLSPGQLIVTSDSKTSLHEEKNNGKEQRNKAILKIIVLLIITKFKETSKTQEFLQNEEKRSGKKECIPECVIQRHEEDESSISEVTVVGLDQSLEIEPDSIQLGAVGAVAYDRKKRLASGTSTAGDSGKLHGSISATGTAIGCGIYVDQGGSVSVSGCDKAIYKHAPAQRILRRLPKATSIDEAVSAVLNDFVKETGGVDVGAIALTAEGTPLVSFKCMHFPWAYCDKGYLYYGCAKNEMFSEEIDVIERPSECICEDSD</sequence>
<evidence type="ECO:0000256" key="1">
    <source>
        <dbReference type="ARBA" id="ARBA00010872"/>
    </source>
</evidence>
<protein>
    <submittedName>
        <fullName evidence="3">Isoaspartyl peptidase/L-asparaginase-like isoform X1</fullName>
    </submittedName>
</protein>
<dbReference type="OrthoDB" id="2262349at2759"/>
<reference evidence="3" key="1">
    <citation type="submission" date="2025-08" db="UniProtKB">
        <authorList>
            <consortium name="RefSeq"/>
        </authorList>
    </citation>
    <scope>IDENTIFICATION</scope>
</reference>
<dbReference type="InterPro" id="IPR029055">
    <property type="entry name" value="Ntn_hydrolases_N"/>
</dbReference>
<evidence type="ECO:0000313" key="3">
    <source>
        <dbReference type="RefSeq" id="XP_011641590.1"/>
    </source>
</evidence>
<evidence type="ECO:0000313" key="2">
    <source>
        <dbReference type="Proteomes" id="UP000504615"/>
    </source>
</evidence>
<accession>A0A6I9WJJ3</accession>
<dbReference type="GO" id="GO:0016787">
    <property type="term" value="F:hydrolase activity"/>
    <property type="evidence" value="ECO:0007669"/>
    <property type="project" value="InterPro"/>
</dbReference>
<dbReference type="GeneID" id="105429999"/>
<dbReference type="Proteomes" id="UP000504615">
    <property type="component" value="Unplaced"/>
</dbReference>
<dbReference type="PANTHER" id="PTHR10188:SF41">
    <property type="entry name" value="ISOASPARTYL PEPTIDASE_L-ASPARAGINASE"/>
    <property type="match status" value="1"/>
</dbReference>
<dbReference type="PANTHER" id="PTHR10188">
    <property type="entry name" value="L-ASPARAGINASE"/>
    <property type="match status" value="1"/>
</dbReference>
<comment type="similarity">
    <text evidence="1">Belongs to the Ntn-hydrolase family.</text>
</comment>
<name>A0A6I9WJJ3_9HYME</name>
<dbReference type="GO" id="GO:0005737">
    <property type="term" value="C:cytoplasm"/>
    <property type="evidence" value="ECO:0007669"/>
    <property type="project" value="TreeGrafter"/>
</dbReference>
<dbReference type="RefSeq" id="XP_011641590.1">
    <property type="nucleotide sequence ID" value="XM_011643288.2"/>
</dbReference>
<dbReference type="GO" id="GO:0033345">
    <property type="term" value="P:L-asparagine catabolic process via L-aspartate"/>
    <property type="evidence" value="ECO:0007669"/>
    <property type="project" value="TreeGrafter"/>
</dbReference>
<keyword evidence="2" id="KW-1185">Reference proteome</keyword>